<dbReference type="Proteomes" id="UP000824175">
    <property type="component" value="Unassembled WGS sequence"/>
</dbReference>
<proteinExistence type="predicted"/>
<dbReference type="AlphaFoldDB" id="A0A9D1HPL8"/>
<feature type="transmembrane region" description="Helical" evidence="1">
    <location>
        <begin position="180"/>
        <end position="202"/>
    </location>
</feature>
<name>A0A9D1HPL8_9FIRM</name>
<keyword evidence="1" id="KW-0812">Transmembrane</keyword>
<evidence type="ECO:0000313" key="4">
    <source>
        <dbReference type="Proteomes" id="UP000824175"/>
    </source>
</evidence>
<feature type="domain" description="Zinc-ribbon" evidence="2">
    <location>
        <begin position="2"/>
        <end position="20"/>
    </location>
</feature>
<evidence type="ECO:0000256" key="1">
    <source>
        <dbReference type="SAM" id="Phobius"/>
    </source>
</evidence>
<dbReference type="InterPro" id="IPR026870">
    <property type="entry name" value="Zinc_ribbon_dom"/>
</dbReference>
<sequence>MYCSKCGSKIPDGANYCPNCQAPVNGGNANEMKDRFMGKSSEFGQNVKNMSSQVMSDINSGGIQRAFERGEADMITLICAVVGLMSAFLPALSFRMSGVSVSIGFFSLRKIFDLGDMGFESFAVLLIAILVILAGLLGIVSACTKNKFLARIVGIVFAVIGVIGFFVINSQLGEIDMGSVGVGWAIYVMVLAGIAMIVSTYIEKK</sequence>
<keyword evidence="1" id="KW-1133">Transmembrane helix</keyword>
<organism evidence="3 4">
    <name type="scientific">Candidatus Fimiplasma intestinipullorum</name>
    <dbReference type="NCBI Taxonomy" id="2840825"/>
    <lineage>
        <taxon>Bacteria</taxon>
        <taxon>Bacillati</taxon>
        <taxon>Bacillota</taxon>
        <taxon>Clostridia</taxon>
        <taxon>Eubacteriales</taxon>
        <taxon>Candidatus Fimiplasma</taxon>
    </lineage>
</organism>
<protein>
    <submittedName>
        <fullName evidence="3">Zinc-ribbon domain-containing protein</fullName>
    </submittedName>
</protein>
<gene>
    <name evidence="3" type="ORF">IAD15_09105</name>
</gene>
<keyword evidence="1" id="KW-0472">Membrane</keyword>
<feature type="transmembrane region" description="Helical" evidence="1">
    <location>
        <begin position="74"/>
        <end position="92"/>
    </location>
</feature>
<reference evidence="3" key="1">
    <citation type="submission" date="2020-10" db="EMBL/GenBank/DDBJ databases">
        <authorList>
            <person name="Gilroy R."/>
        </authorList>
    </citation>
    <scope>NUCLEOTIDE SEQUENCE</scope>
    <source>
        <strain evidence="3">CHK195-11698</strain>
    </source>
</reference>
<feature type="transmembrane region" description="Helical" evidence="1">
    <location>
        <begin position="148"/>
        <end position="168"/>
    </location>
</feature>
<feature type="transmembrane region" description="Helical" evidence="1">
    <location>
        <begin position="122"/>
        <end position="141"/>
    </location>
</feature>
<dbReference type="Pfam" id="PF13240">
    <property type="entry name" value="Zn_Ribbon_1"/>
    <property type="match status" value="1"/>
</dbReference>
<comment type="caution">
    <text evidence="3">The sequence shown here is derived from an EMBL/GenBank/DDBJ whole genome shotgun (WGS) entry which is preliminary data.</text>
</comment>
<accession>A0A9D1HPL8</accession>
<reference evidence="3" key="2">
    <citation type="journal article" date="2021" name="PeerJ">
        <title>Extensive microbial diversity within the chicken gut microbiome revealed by metagenomics and culture.</title>
        <authorList>
            <person name="Gilroy R."/>
            <person name="Ravi A."/>
            <person name="Getino M."/>
            <person name="Pursley I."/>
            <person name="Horton D.L."/>
            <person name="Alikhan N.F."/>
            <person name="Baker D."/>
            <person name="Gharbi K."/>
            <person name="Hall N."/>
            <person name="Watson M."/>
            <person name="Adriaenssens E.M."/>
            <person name="Foster-Nyarko E."/>
            <person name="Jarju S."/>
            <person name="Secka A."/>
            <person name="Antonio M."/>
            <person name="Oren A."/>
            <person name="Chaudhuri R.R."/>
            <person name="La Ragione R."/>
            <person name="Hildebrand F."/>
            <person name="Pallen M.J."/>
        </authorList>
    </citation>
    <scope>NUCLEOTIDE SEQUENCE</scope>
    <source>
        <strain evidence="3">CHK195-11698</strain>
    </source>
</reference>
<dbReference type="EMBL" id="DVMJ01000077">
    <property type="protein sequence ID" value="HIU14211.1"/>
    <property type="molecule type" value="Genomic_DNA"/>
</dbReference>
<evidence type="ECO:0000259" key="2">
    <source>
        <dbReference type="Pfam" id="PF13240"/>
    </source>
</evidence>
<evidence type="ECO:0000313" key="3">
    <source>
        <dbReference type="EMBL" id="HIU14211.1"/>
    </source>
</evidence>